<accession>A0AA38HZP2</accession>
<keyword evidence="2" id="KW-1185">Reference proteome</keyword>
<reference evidence="1" key="1">
    <citation type="journal article" date="2023" name="G3 (Bethesda)">
        <title>Whole genome assemblies of Zophobas morio and Tenebrio molitor.</title>
        <authorList>
            <person name="Kaur S."/>
            <person name="Stinson S.A."/>
            <person name="diCenzo G.C."/>
        </authorList>
    </citation>
    <scope>NUCLEOTIDE SEQUENCE</scope>
    <source>
        <strain evidence="1">QUZm001</strain>
    </source>
</reference>
<evidence type="ECO:0000313" key="2">
    <source>
        <dbReference type="Proteomes" id="UP001168821"/>
    </source>
</evidence>
<dbReference type="Proteomes" id="UP001168821">
    <property type="component" value="Unassembled WGS sequence"/>
</dbReference>
<proteinExistence type="predicted"/>
<dbReference type="AlphaFoldDB" id="A0AA38HZP2"/>
<protein>
    <submittedName>
        <fullName evidence="1">Uncharacterized protein</fullName>
    </submittedName>
</protein>
<sequence length="86" mass="9755">MCSVICRAVFAGYRDGKYPRTTNGEIISPITSFPKVIIYSHIKFDECRLRLVKAGDGRGDFLLLLACFSTMMMMLDYEQKARAGHK</sequence>
<organism evidence="1 2">
    <name type="scientific">Zophobas morio</name>
    <dbReference type="NCBI Taxonomy" id="2755281"/>
    <lineage>
        <taxon>Eukaryota</taxon>
        <taxon>Metazoa</taxon>
        <taxon>Ecdysozoa</taxon>
        <taxon>Arthropoda</taxon>
        <taxon>Hexapoda</taxon>
        <taxon>Insecta</taxon>
        <taxon>Pterygota</taxon>
        <taxon>Neoptera</taxon>
        <taxon>Endopterygota</taxon>
        <taxon>Coleoptera</taxon>
        <taxon>Polyphaga</taxon>
        <taxon>Cucujiformia</taxon>
        <taxon>Tenebrionidae</taxon>
        <taxon>Zophobas</taxon>
    </lineage>
</organism>
<dbReference type="EMBL" id="JALNTZ010000006">
    <property type="protein sequence ID" value="KAJ3647335.1"/>
    <property type="molecule type" value="Genomic_DNA"/>
</dbReference>
<evidence type="ECO:0000313" key="1">
    <source>
        <dbReference type="EMBL" id="KAJ3647335.1"/>
    </source>
</evidence>
<comment type="caution">
    <text evidence="1">The sequence shown here is derived from an EMBL/GenBank/DDBJ whole genome shotgun (WGS) entry which is preliminary data.</text>
</comment>
<gene>
    <name evidence="1" type="ORF">Zmor_019219</name>
</gene>
<name>A0AA38HZP2_9CUCU</name>